<dbReference type="SMART" id="SM00185">
    <property type="entry name" value="ARM"/>
    <property type="match status" value="8"/>
</dbReference>
<dbReference type="InterPro" id="IPR011989">
    <property type="entry name" value="ARM-like"/>
</dbReference>
<accession>A0ABQ7KS79</accession>
<dbReference type="PROSITE" id="PS50904">
    <property type="entry name" value="PRELI_MSF1"/>
    <property type="match status" value="1"/>
</dbReference>
<dbReference type="Gene3D" id="1.25.10.10">
    <property type="entry name" value="Leucine-rich Repeat Variant"/>
    <property type="match status" value="3"/>
</dbReference>
<dbReference type="InterPro" id="IPR000210">
    <property type="entry name" value="BTB/POZ_dom"/>
</dbReference>
<name>A0ABQ7KS79_BRACM</name>
<proteinExistence type="predicted"/>
<feature type="repeat" description="ARM" evidence="3">
    <location>
        <begin position="381"/>
        <end position="423"/>
    </location>
</feature>
<dbReference type="Gene3D" id="3.30.710.10">
    <property type="entry name" value="Potassium Channel Kv1.1, Chain A"/>
    <property type="match status" value="1"/>
</dbReference>
<keyword evidence="8" id="KW-1185">Reference proteome</keyword>
<organism evidence="7 8">
    <name type="scientific">Brassica rapa subsp. trilocularis</name>
    <dbReference type="NCBI Taxonomy" id="1813537"/>
    <lineage>
        <taxon>Eukaryota</taxon>
        <taxon>Viridiplantae</taxon>
        <taxon>Streptophyta</taxon>
        <taxon>Embryophyta</taxon>
        <taxon>Tracheophyta</taxon>
        <taxon>Spermatophyta</taxon>
        <taxon>Magnoliopsida</taxon>
        <taxon>eudicotyledons</taxon>
        <taxon>Gunneridae</taxon>
        <taxon>Pentapetalae</taxon>
        <taxon>rosids</taxon>
        <taxon>malvids</taxon>
        <taxon>Brassicales</taxon>
        <taxon>Brassicaceae</taxon>
        <taxon>Brassiceae</taxon>
        <taxon>Brassica</taxon>
    </lineage>
</organism>
<dbReference type="EMBL" id="JADBGQ010000010">
    <property type="protein sequence ID" value="KAG5376936.1"/>
    <property type="molecule type" value="Genomic_DNA"/>
</dbReference>
<keyword evidence="2" id="KW-0677">Repeat</keyword>
<dbReference type="Pfam" id="PF00651">
    <property type="entry name" value="BTB"/>
    <property type="match status" value="1"/>
</dbReference>
<feature type="compositionally biased region" description="Basic and acidic residues" evidence="4">
    <location>
        <begin position="90"/>
        <end position="105"/>
    </location>
</feature>
<dbReference type="CDD" id="cd18352">
    <property type="entry name" value="BTB_POZ_ARIA_plant"/>
    <property type="match status" value="1"/>
</dbReference>
<dbReference type="SMART" id="SM00225">
    <property type="entry name" value="BTB"/>
    <property type="match status" value="1"/>
</dbReference>
<dbReference type="InterPro" id="IPR011333">
    <property type="entry name" value="SKP1/BTB/POZ_sf"/>
</dbReference>
<protein>
    <recommendedName>
        <fullName evidence="9">BTB domain-containing protein</fullName>
    </recommendedName>
</protein>
<dbReference type="InterPro" id="IPR000225">
    <property type="entry name" value="Armadillo"/>
</dbReference>
<evidence type="ECO:0000259" key="6">
    <source>
        <dbReference type="PROSITE" id="PS50904"/>
    </source>
</evidence>
<feature type="domain" description="PRELI/MSF1" evidence="6">
    <location>
        <begin position="801"/>
        <end position="980"/>
    </location>
</feature>
<dbReference type="PROSITE" id="PS50097">
    <property type="entry name" value="BTB"/>
    <property type="match status" value="1"/>
</dbReference>
<feature type="region of interest" description="Disordered" evidence="4">
    <location>
        <begin position="46"/>
        <end position="127"/>
    </location>
</feature>
<comment type="caution">
    <text evidence="7">The sequence shown here is derived from an EMBL/GenBank/DDBJ whole genome shotgun (WGS) entry which is preliminary data.</text>
</comment>
<feature type="compositionally biased region" description="Basic and acidic residues" evidence="4">
    <location>
        <begin position="115"/>
        <end position="126"/>
    </location>
</feature>
<evidence type="ECO:0000259" key="5">
    <source>
        <dbReference type="PROSITE" id="PS50097"/>
    </source>
</evidence>
<evidence type="ECO:0000313" key="7">
    <source>
        <dbReference type="EMBL" id="KAG5376936.1"/>
    </source>
</evidence>
<dbReference type="InterPro" id="IPR016024">
    <property type="entry name" value="ARM-type_fold"/>
</dbReference>
<feature type="repeat" description="ARM" evidence="3">
    <location>
        <begin position="255"/>
        <end position="290"/>
    </location>
</feature>
<dbReference type="InterPro" id="IPR006797">
    <property type="entry name" value="PRELI/MSF1_dom"/>
</dbReference>
<evidence type="ECO:0000256" key="3">
    <source>
        <dbReference type="PROSITE-ProRule" id="PRU00259"/>
    </source>
</evidence>
<feature type="compositionally biased region" description="Low complexity" evidence="4">
    <location>
        <begin position="53"/>
        <end position="65"/>
    </location>
</feature>
<feature type="repeat" description="ARM" evidence="3">
    <location>
        <begin position="422"/>
        <end position="464"/>
    </location>
</feature>
<dbReference type="Pfam" id="PF04707">
    <property type="entry name" value="PRELI"/>
    <property type="match status" value="1"/>
</dbReference>
<evidence type="ECO:0000256" key="4">
    <source>
        <dbReference type="SAM" id="MobiDB-lite"/>
    </source>
</evidence>
<dbReference type="PROSITE" id="PS50176">
    <property type="entry name" value="ARM_REPEAT"/>
    <property type="match status" value="4"/>
</dbReference>
<evidence type="ECO:0000313" key="8">
    <source>
        <dbReference type="Proteomes" id="UP000823674"/>
    </source>
</evidence>
<dbReference type="PANTHER" id="PTHR46710">
    <property type="entry name" value="ARM REPEAT PROTEIN INTERACTING WITH ABF2"/>
    <property type="match status" value="1"/>
</dbReference>
<dbReference type="SUPFAM" id="SSF54695">
    <property type="entry name" value="POZ domain"/>
    <property type="match status" value="1"/>
</dbReference>
<dbReference type="InterPro" id="IPR044282">
    <property type="entry name" value="ABAP1/ARIA"/>
</dbReference>
<comment type="pathway">
    <text evidence="1">Protein modification; protein ubiquitination.</text>
</comment>
<evidence type="ECO:0000256" key="2">
    <source>
        <dbReference type="ARBA" id="ARBA00022737"/>
    </source>
</evidence>
<evidence type="ECO:0008006" key="9">
    <source>
        <dbReference type="Google" id="ProtNLM"/>
    </source>
</evidence>
<dbReference type="Pfam" id="PF00514">
    <property type="entry name" value="Arm"/>
    <property type="match status" value="3"/>
</dbReference>
<feature type="repeat" description="ARM" evidence="3">
    <location>
        <begin position="297"/>
        <end position="339"/>
    </location>
</feature>
<dbReference type="SUPFAM" id="SSF48371">
    <property type="entry name" value="ARM repeat"/>
    <property type="match status" value="2"/>
</dbReference>
<reference evidence="7 8" key="1">
    <citation type="submission" date="2021-03" db="EMBL/GenBank/DDBJ databases">
        <authorList>
            <person name="King G.J."/>
            <person name="Bancroft I."/>
            <person name="Baten A."/>
            <person name="Bloomfield J."/>
            <person name="Borpatragohain P."/>
            <person name="He Z."/>
            <person name="Irish N."/>
            <person name="Irwin J."/>
            <person name="Liu K."/>
            <person name="Mauleon R.P."/>
            <person name="Moore J."/>
            <person name="Morris R."/>
            <person name="Ostergaard L."/>
            <person name="Wang B."/>
            <person name="Wells R."/>
        </authorList>
    </citation>
    <scope>NUCLEOTIDE SEQUENCE [LARGE SCALE GENOMIC DNA]</scope>
    <source>
        <strain evidence="7">R-o-18</strain>
        <tissue evidence="7">Leaf</tissue>
    </source>
</reference>
<dbReference type="PANTHER" id="PTHR46710:SF11">
    <property type="entry name" value="ARMADILLO BTB ARABIDOPSIS PROTEIN 1"/>
    <property type="match status" value="1"/>
</dbReference>
<gene>
    <name evidence="7" type="primary">A10p032070.1_BraROA</name>
    <name evidence="7" type="ORF">IGI04_041532</name>
</gene>
<evidence type="ECO:0000256" key="1">
    <source>
        <dbReference type="ARBA" id="ARBA00004906"/>
    </source>
</evidence>
<feature type="domain" description="BTB" evidence="5">
    <location>
        <begin position="598"/>
        <end position="665"/>
    </location>
</feature>
<dbReference type="Proteomes" id="UP000823674">
    <property type="component" value="Chromosome A10"/>
</dbReference>
<sequence length="982" mass="109956">MAKVQKNSFPSRGSIFGSNHFFFTKDRVLQLLGANKPKRISKVKILQTPQLKSTVQSSTHSSSPHSDGESTEAPANNTPRRKKLEAKAVPGDRRGVVDSHADYGGRRRRSRSRRRDPPPHSDREAVKGAAADISSLAKIDENVEMMVENGVIPALVRYLESPWSLAINPNVPKSCDHKLEKDCAVSLGLIAAIQPGYQQLIVDAGAIVPTVKLLKRRGICLGCLEANAVIRRAADIITNIAHDNPRIKTNIRVEGGIPPLVELLNFPDVKVQRAAAGALRTVSFRNDENKNQIVELNALPTLVLMLQSEDPSMHGEAIGAIGNLVHSSPDIKKDVIRAGALQPVISLLSSTCLETQREAALLIGQFASPDSDCKVHIAQRGAITPLIKMLESSDEQVMEMSAFALGRLAQDTHNQAGIGQRGGIISLLNLLDVNTGSVQHNAAFALYGLADNEENLADFIKAGGIQRLQDDNFTVQPTRDCVVRTLKRLENKVHGPVLNQLLYLMRTTEKPIQMRIALALAHLCDPKDGKLIFIDNNGVEFLLELLYLSGMKQQKYSSRALFELARKATSFAPEDSAPSSPTQRVFLGAEFVNNPTLSDVTFLVDGKQFYAHKICLVASSDIFRAMFDGLYKERNAQNVEIPNITWEVFELMMRFIYTGRIDITKHLAQELLVAADQYLIEGLKRLCEYTIAQDICVDNIPLMYDLADTFNASALRRACTLYVLEHYTKLSSETWFPMFIKKIIPEIRTYITDILTRPVQASSTVITRLYPCYCSFAQLSNIKRPWKLDFSVIVKYKFLMVKAYRQEHVYKHPWERVSAASWRKFADPENKRILSHILEVDTLNRKLDTETGKLHTTRALTIHAPGPWFLHRIVGQDICHCVESTVVDGKSRSMQLITKNISLQKFIEVEERIRYDPHPENPSAWTVCSQETSIRIKPLSALASMAEKVEQKCAEKFMQNSAKGREVMERICRYMEAESARV</sequence>